<accession>A0ABX8N1W4</accession>
<proteinExistence type="predicted"/>
<dbReference type="RefSeq" id="WP_217839516.1">
    <property type="nucleotide sequence ID" value="NZ_CP077076.1"/>
</dbReference>
<dbReference type="Proteomes" id="UP001046350">
    <property type="component" value="Chromosome"/>
</dbReference>
<evidence type="ECO:0000313" key="1">
    <source>
        <dbReference type="EMBL" id="QXH49915.1"/>
    </source>
</evidence>
<dbReference type="EMBL" id="CP077076">
    <property type="protein sequence ID" value="QXH49915.1"/>
    <property type="molecule type" value="Genomic_DNA"/>
</dbReference>
<sequence>MEQGKARGYDEFIVLDGVPCFRQFALKLKPQGYLAYVFTVAQAQMDVIEDCDTAEQSLYAAFADAVAFLHANGADLSRFRAFKGNCPI</sequence>
<gene>
    <name evidence="1" type="ORF">KSS94_18440</name>
</gene>
<protein>
    <submittedName>
        <fullName evidence="1">Uncharacterized protein</fullName>
    </submittedName>
</protein>
<name>A0ABX8N1W4_9PSED</name>
<evidence type="ECO:0000313" key="2">
    <source>
        <dbReference type="Proteomes" id="UP001046350"/>
    </source>
</evidence>
<keyword evidence="2" id="KW-1185">Reference proteome</keyword>
<organism evidence="1 2">
    <name type="scientific">Pseudomonas fakonensis</name>
    <dbReference type="NCBI Taxonomy" id="2842355"/>
    <lineage>
        <taxon>Bacteria</taxon>
        <taxon>Pseudomonadati</taxon>
        <taxon>Pseudomonadota</taxon>
        <taxon>Gammaproteobacteria</taxon>
        <taxon>Pseudomonadales</taxon>
        <taxon>Pseudomonadaceae</taxon>
        <taxon>Pseudomonas</taxon>
    </lineage>
</organism>
<reference evidence="1" key="1">
    <citation type="journal article" date="2021" name="Microorganisms">
        <title>The Ever-Expanding Pseudomonas Genus: Description of 43 New Species and Partition of the Pseudomonas putida Group.</title>
        <authorList>
            <person name="Girard L."/>
            <person name="Lood C."/>
            <person name="Hofte M."/>
            <person name="Vandamme P."/>
            <person name="Rokni-Zadeh H."/>
            <person name="van Noort V."/>
            <person name="Lavigne R."/>
            <person name="De Mot R."/>
        </authorList>
    </citation>
    <scope>NUCLEOTIDE SEQUENCE</scope>
    <source>
        <strain evidence="1">COW40</strain>
    </source>
</reference>